<evidence type="ECO:0000313" key="2">
    <source>
        <dbReference type="EMBL" id="EAZ91442.1"/>
    </source>
</evidence>
<keyword evidence="2" id="KW-0808">Transferase</keyword>
<dbReference type="PANTHER" id="PTHR34203">
    <property type="entry name" value="METHYLTRANSFERASE, FKBM FAMILY PROTEIN"/>
    <property type="match status" value="1"/>
</dbReference>
<dbReference type="Gene3D" id="3.40.50.150">
    <property type="entry name" value="Vaccinia Virus protein VP39"/>
    <property type="match status" value="1"/>
</dbReference>
<dbReference type="GO" id="GO:0032259">
    <property type="term" value="P:methylation"/>
    <property type="evidence" value="ECO:0007669"/>
    <property type="project" value="UniProtKB-KW"/>
</dbReference>
<proteinExistence type="predicted"/>
<dbReference type="GO" id="GO:0008168">
    <property type="term" value="F:methyltransferase activity"/>
    <property type="evidence" value="ECO:0007669"/>
    <property type="project" value="UniProtKB-KW"/>
</dbReference>
<dbReference type="SUPFAM" id="SSF53335">
    <property type="entry name" value="S-adenosyl-L-methionine-dependent methyltransferases"/>
    <property type="match status" value="1"/>
</dbReference>
<dbReference type="RefSeq" id="WP_008275568.1">
    <property type="nucleotide sequence ID" value="NZ_AAXW01000014.1"/>
</dbReference>
<gene>
    <name evidence="2" type="ORF">CY0110_05712</name>
</gene>
<dbReference type="InterPro" id="IPR052514">
    <property type="entry name" value="SAM-dependent_MTase"/>
</dbReference>
<dbReference type="Pfam" id="PF05050">
    <property type="entry name" value="Methyltransf_21"/>
    <property type="match status" value="1"/>
</dbReference>
<dbReference type="eggNOG" id="COG2242">
    <property type="taxonomic scope" value="Bacteria"/>
</dbReference>
<dbReference type="InterPro" id="IPR006342">
    <property type="entry name" value="FkbM_mtfrase"/>
</dbReference>
<evidence type="ECO:0000313" key="3">
    <source>
        <dbReference type="Proteomes" id="UP000003781"/>
    </source>
</evidence>
<dbReference type="NCBIfam" id="TIGR01444">
    <property type="entry name" value="fkbM_fam"/>
    <property type="match status" value="1"/>
</dbReference>
<dbReference type="EMBL" id="AAXW01000014">
    <property type="protein sequence ID" value="EAZ91442.1"/>
    <property type="molecule type" value="Genomic_DNA"/>
</dbReference>
<accession>A3IQA2</accession>
<dbReference type="Proteomes" id="UP000003781">
    <property type="component" value="Unassembled WGS sequence"/>
</dbReference>
<evidence type="ECO:0000259" key="1">
    <source>
        <dbReference type="Pfam" id="PF05050"/>
    </source>
</evidence>
<organism evidence="2 3">
    <name type="scientific">Crocosphaera chwakensis CCY0110</name>
    <dbReference type="NCBI Taxonomy" id="391612"/>
    <lineage>
        <taxon>Bacteria</taxon>
        <taxon>Bacillati</taxon>
        <taxon>Cyanobacteriota</taxon>
        <taxon>Cyanophyceae</taxon>
        <taxon>Oscillatoriophycideae</taxon>
        <taxon>Chroococcales</taxon>
        <taxon>Aphanothecaceae</taxon>
        <taxon>Crocosphaera</taxon>
        <taxon>Crocosphaera chwakensis</taxon>
    </lineage>
</organism>
<dbReference type="OrthoDB" id="423019at2"/>
<sequence>MKTTIKRVFRKLGYELQSLEALSPFGANFYNDIKYLTRNNQLKIIFDVGANVGQTSQELVKNFPSSYIYAFEPVPNTFKELKKNVSKFQKVKPVNIGFGEQIGQFPITSEDLSGHNTFLIDQKEKKTIDSVQNQTTILVDVNTIDNFCQENKIEEINLLKIDTEGFEMKVLKGAENKLKQQKIDYIFVECEFYSRPNRQPHGNFSELFTYLENFNYRVVSFYTDGIDEHGWIWGNVLFCRTAHKEEGQCKRFHKLSEILDK</sequence>
<keyword evidence="2" id="KW-0489">Methyltransferase</keyword>
<keyword evidence="3" id="KW-1185">Reference proteome</keyword>
<comment type="caution">
    <text evidence="2">The sequence shown here is derived from an EMBL/GenBank/DDBJ whole genome shotgun (WGS) entry which is preliminary data.</text>
</comment>
<dbReference type="InterPro" id="IPR029063">
    <property type="entry name" value="SAM-dependent_MTases_sf"/>
</dbReference>
<protein>
    <submittedName>
        <fullName evidence="2">Methyltransferase FkbM</fullName>
    </submittedName>
</protein>
<dbReference type="AlphaFoldDB" id="A3IQA2"/>
<dbReference type="PANTHER" id="PTHR34203:SF15">
    <property type="entry name" value="SLL1173 PROTEIN"/>
    <property type="match status" value="1"/>
</dbReference>
<reference evidence="2 3" key="1">
    <citation type="submission" date="2007-03" db="EMBL/GenBank/DDBJ databases">
        <authorList>
            <person name="Stal L."/>
            <person name="Ferriera S."/>
            <person name="Johnson J."/>
            <person name="Kravitz S."/>
            <person name="Beeson K."/>
            <person name="Sutton G."/>
            <person name="Rogers Y.-H."/>
            <person name="Friedman R."/>
            <person name="Frazier M."/>
            <person name="Venter J.C."/>
        </authorList>
    </citation>
    <scope>NUCLEOTIDE SEQUENCE [LARGE SCALE GENOMIC DNA]</scope>
    <source>
        <strain evidence="2 3">CCY0110</strain>
    </source>
</reference>
<name>A3IQA2_9CHRO</name>
<feature type="domain" description="Methyltransferase FkbM" evidence="1">
    <location>
        <begin position="47"/>
        <end position="218"/>
    </location>
</feature>